<proteinExistence type="predicted"/>
<accession>A0A0S4JAP0</accession>
<sequence length="106" mass="11876">MYGDSQGLVPKRTREESDKRKLDPIAVAACVDMVMLIRLVLSFLWDRLWCALRKKGAHHLECLFITALQPISHDIAIMCRGDGQKKKKKTIRPPEAPVPTAGAAPR</sequence>
<keyword evidence="2" id="KW-0472">Membrane</keyword>
<dbReference type="VEuPathDB" id="TriTrypDB:BSAL_01725"/>
<organism evidence="3 4">
    <name type="scientific">Bodo saltans</name>
    <name type="common">Flagellated protozoan</name>
    <dbReference type="NCBI Taxonomy" id="75058"/>
    <lineage>
        <taxon>Eukaryota</taxon>
        <taxon>Discoba</taxon>
        <taxon>Euglenozoa</taxon>
        <taxon>Kinetoplastea</taxon>
        <taxon>Metakinetoplastina</taxon>
        <taxon>Eubodonida</taxon>
        <taxon>Bodonidae</taxon>
        <taxon>Bodo</taxon>
    </lineage>
</organism>
<keyword evidence="2 3" id="KW-0812">Transmembrane</keyword>
<keyword evidence="2" id="KW-1133">Transmembrane helix</keyword>
<protein>
    <submittedName>
        <fullName evidence="3">Transmembrane protein, putative</fullName>
    </submittedName>
</protein>
<evidence type="ECO:0000256" key="1">
    <source>
        <dbReference type="SAM" id="MobiDB-lite"/>
    </source>
</evidence>
<gene>
    <name evidence="3" type="ORF">BSAL_01725</name>
</gene>
<dbReference type="EMBL" id="CYKH01001654">
    <property type="protein sequence ID" value="CUG88582.1"/>
    <property type="molecule type" value="Genomic_DNA"/>
</dbReference>
<name>A0A0S4JAP0_BODSA</name>
<dbReference type="Proteomes" id="UP000051952">
    <property type="component" value="Unassembled WGS sequence"/>
</dbReference>
<feature type="transmembrane region" description="Helical" evidence="2">
    <location>
        <begin position="25"/>
        <end position="45"/>
    </location>
</feature>
<dbReference type="AlphaFoldDB" id="A0A0S4JAP0"/>
<feature type="region of interest" description="Disordered" evidence="1">
    <location>
        <begin position="83"/>
        <end position="106"/>
    </location>
</feature>
<evidence type="ECO:0000313" key="4">
    <source>
        <dbReference type="Proteomes" id="UP000051952"/>
    </source>
</evidence>
<reference evidence="4" key="1">
    <citation type="submission" date="2015-09" db="EMBL/GenBank/DDBJ databases">
        <authorList>
            <consortium name="Pathogen Informatics"/>
        </authorList>
    </citation>
    <scope>NUCLEOTIDE SEQUENCE [LARGE SCALE GENOMIC DNA]</scope>
    <source>
        <strain evidence="4">Lake Konstanz</strain>
    </source>
</reference>
<evidence type="ECO:0000313" key="3">
    <source>
        <dbReference type="EMBL" id="CUG88582.1"/>
    </source>
</evidence>
<keyword evidence="4" id="KW-1185">Reference proteome</keyword>
<evidence type="ECO:0000256" key="2">
    <source>
        <dbReference type="SAM" id="Phobius"/>
    </source>
</evidence>